<evidence type="ECO:0000313" key="3">
    <source>
        <dbReference type="Proteomes" id="UP001218218"/>
    </source>
</evidence>
<dbReference type="InterPro" id="IPR027417">
    <property type="entry name" value="P-loop_NTPase"/>
</dbReference>
<gene>
    <name evidence="2" type="ORF">DFH08DRAFT_37289</name>
</gene>
<dbReference type="Proteomes" id="UP001218218">
    <property type="component" value="Unassembled WGS sequence"/>
</dbReference>
<dbReference type="SUPFAM" id="SSF52540">
    <property type="entry name" value="P-loop containing nucleoside triphosphate hydrolases"/>
    <property type="match status" value="1"/>
</dbReference>
<evidence type="ECO:0000313" key="2">
    <source>
        <dbReference type="EMBL" id="KAJ7368991.1"/>
    </source>
</evidence>
<evidence type="ECO:0000256" key="1">
    <source>
        <dbReference type="SAM" id="Phobius"/>
    </source>
</evidence>
<keyword evidence="1" id="KW-1133">Transmembrane helix</keyword>
<dbReference type="InterPro" id="IPR040632">
    <property type="entry name" value="Sulfotransfer_4"/>
</dbReference>
<keyword evidence="3" id="KW-1185">Reference proteome</keyword>
<name>A0AAD7AVX0_9AGAR</name>
<dbReference type="Gene3D" id="3.40.50.300">
    <property type="entry name" value="P-loop containing nucleotide triphosphate hydrolases"/>
    <property type="match status" value="1"/>
</dbReference>
<dbReference type="PANTHER" id="PTHR36978">
    <property type="entry name" value="P-LOOP CONTAINING NUCLEOTIDE TRIPHOSPHATE HYDROLASE"/>
    <property type="match status" value="1"/>
</dbReference>
<organism evidence="2 3">
    <name type="scientific">Mycena albidolilacea</name>
    <dbReference type="NCBI Taxonomy" id="1033008"/>
    <lineage>
        <taxon>Eukaryota</taxon>
        <taxon>Fungi</taxon>
        <taxon>Dikarya</taxon>
        <taxon>Basidiomycota</taxon>
        <taxon>Agaricomycotina</taxon>
        <taxon>Agaricomycetes</taxon>
        <taxon>Agaricomycetidae</taxon>
        <taxon>Agaricales</taxon>
        <taxon>Marasmiineae</taxon>
        <taxon>Mycenaceae</taxon>
        <taxon>Mycena</taxon>
    </lineage>
</organism>
<protein>
    <recommendedName>
        <fullName evidence="4">P-loop containing nucleoside triphosphate hydrolase protein</fullName>
    </recommendedName>
</protein>
<dbReference type="EMBL" id="JARIHO010000001">
    <property type="protein sequence ID" value="KAJ7368991.1"/>
    <property type="molecule type" value="Genomic_DNA"/>
</dbReference>
<keyword evidence="1" id="KW-0812">Transmembrane</keyword>
<comment type="caution">
    <text evidence="2">The sequence shown here is derived from an EMBL/GenBank/DDBJ whole genome shotgun (WGS) entry which is preliminary data.</text>
</comment>
<sequence length="272" mass="30396">MSPPSKSSTELKTRTVPMRVLVLGFPCTGTSSMRDGLRMLGYNDTHHMDSVFRDPSQIWPWTAAIYDMIYGKGKPYGRAEWDSLLGDCQAMTNLPSILFAEDLIDAYPEAKVILTLREADAWYISYDNNIGSILRSRTSYIAGALDPGFVGKFLDFARTCSTVLLSKSGRAALLGKGDTSKDEAKACFVAHYDRVRSLVPPELLLEYCVGEGWPRLCEFLGDDVPAEDFPNTNDTRMIRARVADAVWVVYRGVALRLAVLLLGMAIYWQTRR</sequence>
<keyword evidence="1" id="KW-0472">Membrane</keyword>
<dbReference type="Pfam" id="PF17784">
    <property type="entry name" value="Sulfotransfer_4"/>
    <property type="match status" value="1"/>
</dbReference>
<proteinExistence type="predicted"/>
<feature type="transmembrane region" description="Helical" evidence="1">
    <location>
        <begin position="247"/>
        <end position="268"/>
    </location>
</feature>
<accession>A0AAD7AVX0</accession>
<evidence type="ECO:0008006" key="4">
    <source>
        <dbReference type="Google" id="ProtNLM"/>
    </source>
</evidence>
<reference evidence="2" key="1">
    <citation type="submission" date="2023-03" db="EMBL/GenBank/DDBJ databases">
        <title>Massive genome expansion in bonnet fungi (Mycena s.s.) driven by repeated elements and novel gene families across ecological guilds.</title>
        <authorList>
            <consortium name="Lawrence Berkeley National Laboratory"/>
            <person name="Harder C.B."/>
            <person name="Miyauchi S."/>
            <person name="Viragh M."/>
            <person name="Kuo A."/>
            <person name="Thoen E."/>
            <person name="Andreopoulos B."/>
            <person name="Lu D."/>
            <person name="Skrede I."/>
            <person name="Drula E."/>
            <person name="Henrissat B."/>
            <person name="Morin E."/>
            <person name="Kohler A."/>
            <person name="Barry K."/>
            <person name="LaButti K."/>
            <person name="Morin E."/>
            <person name="Salamov A."/>
            <person name="Lipzen A."/>
            <person name="Mereny Z."/>
            <person name="Hegedus B."/>
            <person name="Baldrian P."/>
            <person name="Stursova M."/>
            <person name="Weitz H."/>
            <person name="Taylor A."/>
            <person name="Grigoriev I.V."/>
            <person name="Nagy L.G."/>
            <person name="Martin F."/>
            <person name="Kauserud H."/>
        </authorList>
    </citation>
    <scope>NUCLEOTIDE SEQUENCE</scope>
    <source>
        <strain evidence="2">CBHHK002</strain>
    </source>
</reference>
<dbReference type="AlphaFoldDB" id="A0AAD7AVX0"/>
<dbReference type="PANTHER" id="PTHR36978:SF4">
    <property type="entry name" value="P-LOOP CONTAINING NUCLEOSIDE TRIPHOSPHATE HYDROLASE PROTEIN"/>
    <property type="match status" value="1"/>
</dbReference>